<evidence type="ECO:0000313" key="2">
    <source>
        <dbReference type="Proteomes" id="UP000664859"/>
    </source>
</evidence>
<organism evidence="1 2">
    <name type="scientific">Tribonema minus</name>
    <dbReference type="NCBI Taxonomy" id="303371"/>
    <lineage>
        <taxon>Eukaryota</taxon>
        <taxon>Sar</taxon>
        <taxon>Stramenopiles</taxon>
        <taxon>Ochrophyta</taxon>
        <taxon>PX clade</taxon>
        <taxon>Xanthophyceae</taxon>
        <taxon>Tribonematales</taxon>
        <taxon>Tribonemataceae</taxon>
        <taxon>Tribonema</taxon>
    </lineage>
</organism>
<protein>
    <submittedName>
        <fullName evidence="1">Uncharacterized protein</fullName>
    </submittedName>
</protein>
<dbReference type="EMBL" id="JAFCMP010000556">
    <property type="protein sequence ID" value="KAG5174978.1"/>
    <property type="molecule type" value="Genomic_DNA"/>
</dbReference>
<evidence type="ECO:0000313" key="1">
    <source>
        <dbReference type="EMBL" id="KAG5174978.1"/>
    </source>
</evidence>
<dbReference type="Gene3D" id="3.90.228.10">
    <property type="match status" value="1"/>
</dbReference>
<accession>A0A835YR34</accession>
<keyword evidence="2" id="KW-1185">Reference proteome</keyword>
<sequence>MCGGFKIGGTGHLAIKNGAAFGHGLYTAIGPKTPAMYSASSGCCAVILARALKGTVGEEVCERDSWTAGKDWWVFRNSNQLLPQYVVHYKLRNMPTTS</sequence>
<name>A0A835YR34_9STRA</name>
<dbReference type="SUPFAM" id="SSF56399">
    <property type="entry name" value="ADP-ribosylation"/>
    <property type="match status" value="1"/>
</dbReference>
<dbReference type="Proteomes" id="UP000664859">
    <property type="component" value="Unassembled WGS sequence"/>
</dbReference>
<dbReference type="AlphaFoldDB" id="A0A835YR34"/>
<comment type="caution">
    <text evidence="1">The sequence shown here is derived from an EMBL/GenBank/DDBJ whole genome shotgun (WGS) entry which is preliminary data.</text>
</comment>
<dbReference type="OrthoDB" id="10256774at2759"/>
<proteinExistence type="predicted"/>
<gene>
    <name evidence="1" type="ORF">JKP88DRAFT_229566</name>
</gene>
<reference evidence="1" key="1">
    <citation type="submission" date="2021-02" db="EMBL/GenBank/DDBJ databases">
        <title>First Annotated Genome of the Yellow-green Alga Tribonema minus.</title>
        <authorList>
            <person name="Mahan K.M."/>
        </authorList>
    </citation>
    <scope>NUCLEOTIDE SEQUENCE</scope>
    <source>
        <strain evidence="1">UTEX B ZZ1240</strain>
    </source>
</reference>